<evidence type="ECO:0000256" key="2">
    <source>
        <dbReference type="SAM" id="Phobius"/>
    </source>
</evidence>
<dbReference type="InterPro" id="IPR005240">
    <property type="entry name" value="DUF389"/>
</dbReference>
<keyword evidence="2" id="KW-1133">Transmembrane helix</keyword>
<gene>
    <name evidence="3" type="ORF">B879_01824</name>
</gene>
<feature type="transmembrane region" description="Helical" evidence="2">
    <location>
        <begin position="74"/>
        <end position="96"/>
    </location>
</feature>
<evidence type="ECO:0000256" key="1">
    <source>
        <dbReference type="SAM" id="Coils"/>
    </source>
</evidence>
<proteinExistence type="predicted"/>
<reference evidence="3 4" key="1">
    <citation type="journal article" date="2012" name="J. Bacteriol.">
        <title>Draft Genome Sequence of Cecembia lonarensis Strain LW9T, Isolated from Lonar Lake, a Haloalkaline Lake in India.</title>
        <authorList>
            <person name="Shivaji S."/>
            <person name="Ara S."/>
            <person name="Singh A."/>
            <person name="Pinnaka A.K."/>
        </authorList>
    </citation>
    <scope>NUCLEOTIDE SEQUENCE [LARGE SCALE GENOMIC DNA]</scope>
    <source>
        <strain evidence="3 4">LW9</strain>
    </source>
</reference>
<feature type="transmembrane region" description="Helical" evidence="2">
    <location>
        <begin position="108"/>
        <end position="124"/>
    </location>
</feature>
<keyword evidence="2" id="KW-0472">Membrane</keyword>
<feature type="transmembrane region" description="Helical" evidence="2">
    <location>
        <begin position="196"/>
        <end position="220"/>
    </location>
</feature>
<feature type="transmembrane region" description="Helical" evidence="2">
    <location>
        <begin position="169"/>
        <end position="190"/>
    </location>
</feature>
<feature type="transmembrane region" description="Helical" evidence="2">
    <location>
        <begin position="241"/>
        <end position="259"/>
    </location>
</feature>
<comment type="caution">
    <text evidence="3">The sequence shown here is derived from an EMBL/GenBank/DDBJ whole genome shotgun (WGS) entry which is preliminary data.</text>
</comment>
<feature type="transmembrane region" description="Helical" evidence="2">
    <location>
        <begin position="144"/>
        <end position="162"/>
    </location>
</feature>
<sequence>MTPNEKTISLRNRIMQLLLFFKDRFDLHEGKEDELETIDYIRKNVEFRGANLWILIFAIFVASVGLNVNSTAVIIGAMLISPLMGPIMGIGLAAGINDFELLKKSMKNLGIAVIISILTSTIYFSFTPLDDAQSELLARTEPTIWDVLIALFGGLAGIVAGSRKEKSNAIPGVAIATALMPPLCTAGYGLATANLYYFFGAFYLFFINSVFISLSTYLIVRFMKFPKKEFLDPKREKTVKTYITIFTILTIVPSVYLAYNIVKRTIWEKTATQFLTTQMEFPRTQVISSSLSYDPDSARIEVTLIGERISDEEIEILSRKLGGFNLRNTYLQVKQSGDRGTDLNVLRSDILKDLYERNELLIQDKDQKIALLERELAEYAQTSNQVLDIAREAKINHPSLQNFSMNRAVMADLQKDKQDTLLIAYAKFRARPNRQEQQRFQQWLKLRTKADSVALILE</sequence>
<dbReference type="PANTHER" id="PTHR20992:SF9">
    <property type="entry name" value="AT15442P-RELATED"/>
    <property type="match status" value="1"/>
</dbReference>
<dbReference type="EMBL" id="AMGM01000023">
    <property type="protein sequence ID" value="EKB49528.1"/>
    <property type="molecule type" value="Genomic_DNA"/>
</dbReference>
<organism evidence="3 4">
    <name type="scientific">Cecembia lonarensis (strain CCUG 58316 / KCTC 22772 / LW9)</name>
    <dbReference type="NCBI Taxonomy" id="1225176"/>
    <lineage>
        <taxon>Bacteria</taxon>
        <taxon>Pseudomonadati</taxon>
        <taxon>Bacteroidota</taxon>
        <taxon>Cytophagia</taxon>
        <taxon>Cytophagales</taxon>
        <taxon>Cyclobacteriaceae</taxon>
        <taxon>Cecembia</taxon>
    </lineage>
</organism>
<keyword evidence="4" id="KW-1185">Reference proteome</keyword>
<evidence type="ECO:0000313" key="3">
    <source>
        <dbReference type="EMBL" id="EKB49528.1"/>
    </source>
</evidence>
<dbReference type="NCBIfam" id="TIGR00341">
    <property type="entry name" value="TIGR00341 family protein"/>
    <property type="match status" value="1"/>
</dbReference>
<feature type="transmembrane region" description="Helical" evidence="2">
    <location>
        <begin position="50"/>
        <end position="68"/>
    </location>
</feature>
<dbReference type="RefSeq" id="WP_009184854.1">
    <property type="nucleotide sequence ID" value="NZ_AMGM01000023.1"/>
</dbReference>
<dbReference type="OrthoDB" id="9790659at2"/>
<dbReference type="AlphaFoldDB" id="K1LGU7"/>
<dbReference type="Proteomes" id="UP000004478">
    <property type="component" value="Unassembled WGS sequence"/>
</dbReference>
<keyword evidence="1" id="KW-0175">Coiled coil</keyword>
<name>K1LGU7_CECL9</name>
<dbReference type="PATRIC" id="fig|1225176.3.peg.1947"/>
<accession>K1LGU7</accession>
<dbReference type="Pfam" id="PF04087">
    <property type="entry name" value="DUF389"/>
    <property type="match status" value="1"/>
</dbReference>
<protein>
    <submittedName>
        <fullName evidence="3">Putative hydrophobic domain protein</fullName>
    </submittedName>
</protein>
<evidence type="ECO:0000313" key="4">
    <source>
        <dbReference type="Proteomes" id="UP000004478"/>
    </source>
</evidence>
<dbReference type="PANTHER" id="PTHR20992">
    <property type="entry name" value="AT15442P-RELATED"/>
    <property type="match status" value="1"/>
</dbReference>
<feature type="coiled-coil region" evidence="1">
    <location>
        <begin position="355"/>
        <end position="382"/>
    </location>
</feature>
<keyword evidence="2" id="KW-0812">Transmembrane</keyword>